<dbReference type="AlphaFoldDB" id="A0A9X2MAN1"/>
<feature type="non-terminal residue" evidence="2">
    <location>
        <position position="1"/>
    </location>
</feature>
<comment type="caution">
    <text evidence="2">The sequence shown here is derived from an EMBL/GenBank/DDBJ whole genome shotgun (WGS) entry which is preliminary data.</text>
</comment>
<dbReference type="RefSeq" id="WP_257560610.1">
    <property type="nucleotide sequence ID" value="NZ_JANKBY010000215.1"/>
</dbReference>
<gene>
    <name evidence="2" type="ORF">NSA58_14215</name>
</gene>
<sequence length="481" mass="55575">FKVYQLKNIDKLDEIEDFKEKIIDIKNRIEESKEIDSLLKAMNGEYISAGPSGVITRGRDDILPTGRNFYTLDPYRIPTKVSYEVGRRLGDKVIEKYLEETGTYPENFAIYWMCNDILWSDGEGMAQLLYLIGTRPTWSKNGRVNGFEIIPLEELNRPRIDVTVRISGILRDNFSNCVDLLDGAIEAVSRLDEPIDKNYIRKHTLENNSSSRIFGTRPGTYLSGINMMVYSSAWKEKNDFLDVFTYYNGYSYGKNKYGQEAYSELNDSLKTIDITYNKAISDEHDLLGCCAYFGAHGGLTAAAKQVSTKEVKTYYGDTREVSSVEVRTLSEEIRRVVRGKLLNPKWIEGQKRHGYKGASDISKRIGRVYGWDATTDEVDDWIFDEITNTFVLDDENRKFFEENNPWALEEISRRLIEAYERNLWEADEDIIEELKDYYIEMEGWIEEGMGDIEGDFQGGSIDIIDLNEIESFREKLYKIKS</sequence>
<dbReference type="Proteomes" id="UP001140817">
    <property type="component" value="Unassembled WGS sequence"/>
</dbReference>
<dbReference type="Pfam" id="PF02514">
    <property type="entry name" value="CobN-Mg_chel"/>
    <property type="match status" value="1"/>
</dbReference>
<proteinExistence type="predicted"/>
<dbReference type="PANTHER" id="PTHR44119:SF7">
    <property type="entry name" value="MAGNESIUM CHELATASE SUBUNIT"/>
    <property type="match status" value="1"/>
</dbReference>
<keyword evidence="3" id="KW-1185">Reference proteome</keyword>
<dbReference type="EC" id="6.6.1.2" evidence="2"/>
<organism evidence="2 3">
    <name type="scientific">Terrisporobacter muris</name>
    <dbReference type="NCBI Taxonomy" id="2963284"/>
    <lineage>
        <taxon>Bacteria</taxon>
        <taxon>Bacillati</taxon>
        <taxon>Bacillota</taxon>
        <taxon>Clostridia</taxon>
        <taxon>Peptostreptococcales</taxon>
        <taxon>Peptostreptococcaceae</taxon>
        <taxon>Terrisporobacter</taxon>
    </lineage>
</organism>
<protein>
    <submittedName>
        <fullName evidence="2">Cobaltochelatase subunit CobN</fullName>
        <ecNumber evidence="2">6.6.1.2</ecNumber>
    </submittedName>
</protein>
<evidence type="ECO:0000313" key="3">
    <source>
        <dbReference type="Proteomes" id="UP001140817"/>
    </source>
</evidence>
<evidence type="ECO:0000313" key="2">
    <source>
        <dbReference type="EMBL" id="MCR1823942.1"/>
    </source>
</evidence>
<accession>A0A9X2MAN1</accession>
<name>A0A9X2MAN1_9FIRM</name>
<dbReference type="EMBL" id="JANKBY010000215">
    <property type="protein sequence ID" value="MCR1823942.1"/>
    <property type="molecule type" value="Genomic_DNA"/>
</dbReference>
<reference evidence="2" key="1">
    <citation type="submission" date="2022-07" db="EMBL/GenBank/DDBJ databases">
        <title>Enhanced cultured diversity of the mouse gut microbiota enables custom-made synthetic communities.</title>
        <authorList>
            <person name="Afrizal A."/>
        </authorList>
    </citation>
    <scope>NUCLEOTIDE SEQUENCE</scope>
    <source>
        <strain evidence="2">DSM 29186</strain>
    </source>
</reference>
<evidence type="ECO:0000259" key="1">
    <source>
        <dbReference type="Pfam" id="PF02514"/>
    </source>
</evidence>
<keyword evidence="2" id="KW-0436">Ligase</keyword>
<dbReference type="PANTHER" id="PTHR44119">
    <property type="entry name" value="MAGNESIUM-CHELATASE SUBUNIT CHLH, CHLOROPLASTIC"/>
    <property type="match status" value="1"/>
</dbReference>
<dbReference type="GO" id="GO:0051116">
    <property type="term" value="F:cobaltochelatase activity"/>
    <property type="evidence" value="ECO:0007669"/>
    <property type="project" value="UniProtKB-EC"/>
</dbReference>
<dbReference type="InterPro" id="IPR003672">
    <property type="entry name" value="CobN/Mg_chltase"/>
</dbReference>
<feature type="domain" description="CobN/magnesium chelatase" evidence="1">
    <location>
        <begin position="18"/>
        <end position="429"/>
    </location>
</feature>